<evidence type="ECO:0000313" key="1">
    <source>
        <dbReference type="EMBL" id="GES92103.1"/>
    </source>
</evidence>
<protein>
    <submittedName>
        <fullName evidence="1">Uncharacterized protein</fullName>
    </submittedName>
</protein>
<comment type="caution">
    <text evidence="1">The sequence shown here is derived from an EMBL/GenBank/DDBJ whole genome shotgun (WGS) entry which is preliminary data.</text>
</comment>
<reference evidence="1" key="1">
    <citation type="submission" date="2019-10" db="EMBL/GenBank/DDBJ databases">
        <title>Conservation and host-specific expression of non-tandemly repeated heterogenous ribosome RNA gene in arbuscular mycorrhizal fungi.</title>
        <authorList>
            <person name="Maeda T."/>
            <person name="Kobayashi Y."/>
            <person name="Nakagawa T."/>
            <person name="Ezawa T."/>
            <person name="Yamaguchi K."/>
            <person name="Bino T."/>
            <person name="Nishimoto Y."/>
            <person name="Shigenobu S."/>
            <person name="Kawaguchi M."/>
        </authorList>
    </citation>
    <scope>NUCLEOTIDE SEQUENCE</scope>
    <source>
        <strain evidence="1">HR1</strain>
    </source>
</reference>
<evidence type="ECO:0000313" key="2">
    <source>
        <dbReference type="Proteomes" id="UP000615446"/>
    </source>
</evidence>
<dbReference type="EMBL" id="BLAL01000211">
    <property type="protein sequence ID" value="GES92103.1"/>
    <property type="molecule type" value="Genomic_DNA"/>
</dbReference>
<dbReference type="OrthoDB" id="2394806at2759"/>
<gene>
    <name evidence="1" type="ORF">RCL2_001890100</name>
</gene>
<accession>A0A8H3QTZ5</accession>
<dbReference type="AlphaFoldDB" id="A0A8H3QTZ5"/>
<organism evidence="1 2">
    <name type="scientific">Rhizophagus clarus</name>
    <dbReference type="NCBI Taxonomy" id="94130"/>
    <lineage>
        <taxon>Eukaryota</taxon>
        <taxon>Fungi</taxon>
        <taxon>Fungi incertae sedis</taxon>
        <taxon>Mucoromycota</taxon>
        <taxon>Glomeromycotina</taxon>
        <taxon>Glomeromycetes</taxon>
        <taxon>Glomerales</taxon>
        <taxon>Glomeraceae</taxon>
        <taxon>Rhizophagus</taxon>
    </lineage>
</organism>
<sequence length="149" mass="18136">MYEKWACITNPFKGVFGRKKLFNRNDMYILRNLIKDKVNWYLDKLTHEMENLTGKRASISTLWRSLHYLEITRKKLQKEAYERSKIIRAHYLSVIGESYILNQLIFIDESTKDERSLLRFYEYSSQNIRACKKVQNPKYLDLKFYKYRA</sequence>
<dbReference type="Proteomes" id="UP000615446">
    <property type="component" value="Unassembled WGS sequence"/>
</dbReference>
<proteinExistence type="predicted"/>
<name>A0A8H3QTZ5_9GLOM</name>